<comment type="caution">
    <text evidence="1">The sequence shown here is derived from an EMBL/GenBank/DDBJ whole genome shotgun (WGS) entry which is preliminary data.</text>
</comment>
<keyword evidence="2" id="KW-1185">Reference proteome</keyword>
<keyword evidence="1" id="KW-0378">Hydrolase</keyword>
<dbReference type="Pfam" id="PF06821">
    <property type="entry name" value="Ser_hydrolase"/>
    <property type="match status" value="1"/>
</dbReference>
<dbReference type="InterPro" id="IPR010662">
    <property type="entry name" value="RBBP9/YdeN"/>
</dbReference>
<organism evidence="1 2">
    <name type="scientific">Catellatospora bangladeshensis</name>
    <dbReference type="NCBI Taxonomy" id="310355"/>
    <lineage>
        <taxon>Bacteria</taxon>
        <taxon>Bacillati</taxon>
        <taxon>Actinomycetota</taxon>
        <taxon>Actinomycetes</taxon>
        <taxon>Micromonosporales</taxon>
        <taxon>Micromonosporaceae</taxon>
        <taxon>Catellatospora</taxon>
    </lineage>
</organism>
<dbReference type="RefSeq" id="WP_203749022.1">
    <property type="nucleotide sequence ID" value="NZ_BONF01000026.1"/>
</dbReference>
<evidence type="ECO:0000313" key="1">
    <source>
        <dbReference type="EMBL" id="GIF82954.1"/>
    </source>
</evidence>
<dbReference type="AlphaFoldDB" id="A0A8J3JSF4"/>
<dbReference type="InterPro" id="IPR029058">
    <property type="entry name" value="AB_hydrolase_fold"/>
</dbReference>
<accession>A0A8J3JSF4</accession>
<dbReference type="SUPFAM" id="SSF53474">
    <property type="entry name" value="alpha/beta-Hydrolases"/>
    <property type="match status" value="1"/>
</dbReference>
<proteinExistence type="predicted"/>
<dbReference type="EMBL" id="BONF01000026">
    <property type="protein sequence ID" value="GIF82954.1"/>
    <property type="molecule type" value="Genomic_DNA"/>
</dbReference>
<sequence>MASVLILPGFENSGPAHWQSRWEAEHPEYRRVEQSDWFQPRVGDWVGTLAAAIAAAPEPVVLVAHSLGCVTVAHWVARGGDTARVRGALLVAPADVDTAEVPELVNFRPVPLVPLPFPSIVVAGDDDPWAALPRCETFAAAWGSRLVVIPGGGHVNADSGLGSWPQGKELLAELA</sequence>
<reference evidence="1 2" key="1">
    <citation type="submission" date="2021-01" db="EMBL/GenBank/DDBJ databases">
        <title>Whole genome shotgun sequence of Catellatospora bangladeshensis NBRC 107357.</title>
        <authorList>
            <person name="Komaki H."/>
            <person name="Tamura T."/>
        </authorList>
    </citation>
    <scope>NUCLEOTIDE SEQUENCE [LARGE SCALE GENOMIC DNA]</scope>
    <source>
        <strain evidence="1 2">NBRC 107357</strain>
    </source>
</reference>
<name>A0A8J3JSF4_9ACTN</name>
<gene>
    <name evidence="1" type="ORF">Cba03nite_43030</name>
</gene>
<evidence type="ECO:0000313" key="2">
    <source>
        <dbReference type="Proteomes" id="UP000601223"/>
    </source>
</evidence>
<protein>
    <submittedName>
        <fullName evidence="1">Alpha/beta hydrolase</fullName>
    </submittedName>
</protein>
<dbReference type="GO" id="GO:0016787">
    <property type="term" value="F:hydrolase activity"/>
    <property type="evidence" value="ECO:0007669"/>
    <property type="project" value="UniProtKB-KW"/>
</dbReference>
<dbReference type="Gene3D" id="3.40.50.1820">
    <property type="entry name" value="alpha/beta hydrolase"/>
    <property type="match status" value="1"/>
</dbReference>
<dbReference type="Proteomes" id="UP000601223">
    <property type="component" value="Unassembled WGS sequence"/>
</dbReference>